<dbReference type="SUPFAM" id="SSF53335">
    <property type="entry name" value="S-adenosyl-L-methionine-dependent methyltransferases"/>
    <property type="match status" value="1"/>
</dbReference>
<organism evidence="3 4">
    <name type="scientific">Helianthus annuus</name>
    <name type="common">Common sunflower</name>
    <dbReference type="NCBI Taxonomy" id="4232"/>
    <lineage>
        <taxon>Eukaryota</taxon>
        <taxon>Viridiplantae</taxon>
        <taxon>Streptophyta</taxon>
        <taxon>Embryophyta</taxon>
        <taxon>Tracheophyta</taxon>
        <taxon>Spermatophyta</taxon>
        <taxon>Magnoliopsida</taxon>
        <taxon>eudicotyledons</taxon>
        <taxon>Gunneridae</taxon>
        <taxon>Pentapetalae</taxon>
        <taxon>asterids</taxon>
        <taxon>campanulids</taxon>
        <taxon>Asterales</taxon>
        <taxon>Asteraceae</taxon>
        <taxon>Asteroideae</taxon>
        <taxon>Heliantheae alliance</taxon>
        <taxon>Heliantheae</taxon>
        <taxon>Helianthus</taxon>
    </lineage>
</organism>
<name>A0A251UWL5_HELAN</name>
<dbReference type="EMBL" id="CM007893">
    <property type="protein sequence ID" value="OTG27246.1"/>
    <property type="molecule type" value="Genomic_DNA"/>
</dbReference>
<dbReference type="CDD" id="cd02440">
    <property type="entry name" value="AdoMet_MTases"/>
    <property type="match status" value="1"/>
</dbReference>
<dbReference type="GO" id="GO:0032259">
    <property type="term" value="P:methylation"/>
    <property type="evidence" value="ECO:0007669"/>
    <property type="project" value="UniProtKB-KW"/>
</dbReference>
<reference evidence="2" key="3">
    <citation type="submission" date="2020-06" db="EMBL/GenBank/DDBJ databases">
        <title>Helianthus annuus Genome sequencing and assembly Release 2.</title>
        <authorList>
            <person name="Gouzy J."/>
            <person name="Langlade N."/>
            <person name="Munos S."/>
        </authorList>
    </citation>
    <scope>NUCLEOTIDE SEQUENCE</scope>
    <source>
        <tissue evidence="2">Leaves</tissue>
    </source>
</reference>
<dbReference type="GO" id="GO:0016274">
    <property type="term" value="F:protein-arginine N-methyltransferase activity"/>
    <property type="evidence" value="ECO:0007669"/>
    <property type="project" value="InterPro"/>
</dbReference>
<reference evidence="3" key="2">
    <citation type="submission" date="2017-02" db="EMBL/GenBank/DDBJ databases">
        <title>Sunflower complete genome.</title>
        <authorList>
            <person name="Langlade N."/>
            <person name="Munos S."/>
        </authorList>
    </citation>
    <scope>NUCLEOTIDE SEQUENCE [LARGE SCALE GENOMIC DNA]</scope>
    <source>
        <tissue evidence="3">Leaves</tissue>
    </source>
</reference>
<dbReference type="EC" id="2.1.1.-" evidence="2"/>
<dbReference type="InParanoid" id="A0A251UWL5"/>
<accession>A0A251UWL5</accession>
<dbReference type="STRING" id="4232.A0A251UWL5"/>
<evidence type="ECO:0000256" key="1">
    <source>
        <dbReference type="ARBA" id="ARBA00022691"/>
    </source>
</evidence>
<keyword evidence="1" id="KW-0949">S-adenosyl-L-methionine</keyword>
<proteinExistence type="predicted"/>
<evidence type="ECO:0000313" key="4">
    <source>
        <dbReference type="Proteomes" id="UP000215914"/>
    </source>
</evidence>
<reference evidence="2 4" key="1">
    <citation type="journal article" date="2017" name="Nature">
        <title>The sunflower genome provides insights into oil metabolism, flowering and Asterid evolution.</title>
        <authorList>
            <person name="Badouin H."/>
            <person name="Gouzy J."/>
            <person name="Grassa C.J."/>
            <person name="Murat F."/>
            <person name="Staton S.E."/>
            <person name="Cottret L."/>
            <person name="Lelandais-Briere C."/>
            <person name="Owens G.L."/>
            <person name="Carrere S."/>
            <person name="Mayjonade B."/>
            <person name="Legrand L."/>
            <person name="Gill N."/>
            <person name="Kane N.C."/>
            <person name="Bowers J.E."/>
            <person name="Hubner S."/>
            <person name="Bellec A."/>
            <person name="Berard A."/>
            <person name="Berges H."/>
            <person name="Blanchet N."/>
            <person name="Boniface M.C."/>
            <person name="Brunel D."/>
            <person name="Catrice O."/>
            <person name="Chaidir N."/>
            <person name="Claudel C."/>
            <person name="Donnadieu C."/>
            <person name="Faraut T."/>
            <person name="Fievet G."/>
            <person name="Helmstetter N."/>
            <person name="King M."/>
            <person name="Knapp S.J."/>
            <person name="Lai Z."/>
            <person name="Le Paslier M.C."/>
            <person name="Lippi Y."/>
            <person name="Lorenzon L."/>
            <person name="Mandel J.R."/>
            <person name="Marage G."/>
            <person name="Marchand G."/>
            <person name="Marquand E."/>
            <person name="Bret-Mestries E."/>
            <person name="Morien E."/>
            <person name="Nambeesan S."/>
            <person name="Nguyen T."/>
            <person name="Pegot-Espagnet P."/>
            <person name="Pouilly N."/>
            <person name="Raftis F."/>
            <person name="Sallet E."/>
            <person name="Schiex T."/>
            <person name="Thomas J."/>
            <person name="Vandecasteele C."/>
            <person name="Vares D."/>
            <person name="Vear F."/>
            <person name="Vautrin S."/>
            <person name="Crespi M."/>
            <person name="Mangin B."/>
            <person name="Burke J.M."/>
            <person name="Salse J."/>
            <person name="Munos S."/>
            <person name="Vincourt P."/>
            <person name="Rieseberg L.H."/>
            <person name="Langlade N.B."/>
        </authorList>
    </citation>
    <scope>NUCLEOTIDE SEQUENCE [LARGE SCALE GENOMIC DNA]</scope>
    <source>
        <strain evidence="4">cv. SF193</strain>
        <tissue evidence="2">Leaves</tissue>
    </source>
</reference>
<dbReference type="Pfam" id="PF06325">
    <property type="entry name" value="PrmA"/>
    <property type="match status" value="1"/>
</dbReference>
<keyword evidence="4" id="KW-1185">Reference proteome</keyword>
<dbReference type="Gramene" id="mRNA:HanXRQr2_Chr04g0142811">
    <property type="protein sequence ID" value="mRNA:HanXRQr2_Chr04g0142811"/>
    <property type="gene ID" value="HanXRQr2_Chr04g0142811"/>
</dbReference>
<gene>
    <name evidence="3" type="ORF">HannXRQ_Chr04g0097991</name>
    <name evidence="2" type="ORF">HanXRQr2_Chr04g0142811</name>
</gene>
<dbReference type="InterPro" id="IPR029063">
    <property type="entry name" value="SAM-dependent_MTases_sf"/>
</dbReference>
<evidence type="ECO:0000313" key="2">
    <source>
        <dbReference type="EMBL" id="KAF5808208.1"/>
    </source>
</evidence>
<dbReference type="PANTHER" id="PTHR11006">
    <property type="entry name" value="PROTEIN ARGININE N-METHYLTRANSFERASE"/>
    <property type="match status" value="1"/>
</dbReference>
<dbReference type="Proteomes" id="UP000215914">
    <property type="component" value="Chromosome 4"/>
</dbReference>
<dbReference type="PANTHER" id="PTHR11006:SF53">
    <property type="entry name" value="PROTEIN ARGININE N-METHYLTRANSFERASE 3"/>
    <property type="match status" value="1"/>
</dbReference>
<dbReference type="InterPro" id="IPR025799">
    <property type="entry name" value="Arg_MeTrfase"/>
</dbReference>
<protein>
    <submittedName>
        <fullName evidence="2">Methyltransferase</fullName>
        <ecNumber evidence="2">2.1.1.-</ecNumber>
    </submittedName>
</protein>
<keyword evidence="2" id="KW-0808">Transferase</keyword>
<sequence length="283" mass="32031">MIFTTRSRVSHPFISKRFKTYRRSLAPLSLSLSRDFTRSMKFQQIDEDSDLLVPISGFYWLYFIPNFSSLSSSFLRRAISIFKRLLIGLLRSTEKSCNGEEVQLRLLDLRSPNPNTVKLLDLVCLYAGWGILISGHFRLLFYLYRKLKVQCLDHSIDLKDLVSFVFRVNTVNEYASFVLKDVVRTKTYLNIFCKNKFLFKEKIVLDVGAGTGILSLFCAKAGAKHVYAIECSQMADMAPEIVKGNGFSNVEVVNGGKDLHISATMPCHAIEPGPDSVGIFTIL</sequence>
<dbReference type="EMBL" id="MNCJ02000319">
    <property type="protein sequence ID" value="KAF5808208.1"/>
    <property type="molecule type" value="Genomic_DNA"/>
</dbReference>
<dbReference type="AlphaFoldDB" id="A0A251UWL5"/>
<evidence type="ECO:0000313" key="3">
    <source>
        <dbReference type="EMBL" id="OTG27246.1"/>
    </source>
</evidence>
<keyword evidence="2" id="KW-0489">Methyltransferase</keyword>
<dbReference type="Gene3D" id="3.40.50.150">
    <property type="entry name" value="Vaccinia Virus protein VP39"/>
    <property type="match status" value="1"/>
</dbReference>